<dbReference type="SUPFAM" id="SSF54236">
    <property type="entry name" value="Ubiquitin-like"/>
    <property type="match status" value="1"/>
</dbReference>
<dbReference type="InterPro" id="IPR000626">
    <property type="entry name" value="Ubiquitin-like_dom"/>
</dbReference>
<dbReference type="PANTHER" id="PTHR13278:SF0">
    <property type="entry name" value="ZINC FINGER PROTEIN 830"/>
    <property type="match status" value="1"/>
</dbReference>
<evidence type="ECO:0000259" key="8">
    <source>
        <dbReference type="PROSITE" id="PS50053"/>
    </source>
</evidence>
<reference evidence="9" key="1">
    <citation type="journal article" date="2010" name="Science">
        <title>The genome of the Western clawed frog Xenopus tropicalis.</title>
        <authorList>
            <person name="Hellsten U."/>
            <person name="Harland R.M."/>
            <person name="Gilchrist M.J."/>
            <person name="Hendrix D."/>
            <person name="Jurka J."/>
            <person name="Kapitonov V."/>
            <person name="Ovcharenko I."/>
            <person name="Putnam N.H."/>
            <person name="Shu S."/>
            <person name="Taher L."/>
            <person name="Blitz I.L."/>
            <person name="Blumberg B."/>
            <person name="Dichmann D.S."/>
            <person name="Dubchak I."/>
            <person name="Amaya E."/>
            <person name="Detter J.C."/>
            <person name="Fletcher R."/>
            <person name="Gerhard D.S."/>
            <person name="Goodstein D."/>
            <person name="Graves T."/>
            <person name="Grigoriev I.V."/>
            <person name="Grimwood J."/>
            <person name="Kawashima T."/>
            <person name="Lindquist E."/>
            <person name="Lucas S.M."/>
            <person name="Mead P.E."/>
            <person name="Mitros T."/>
            <person name="Ogino H."/>
            <person name="Ohta Y."/>
            <person name="Poliakov A.V."/>
            <person name="Pollet N."/>
            <person name="Robert J."/>
            <person name="Salamov A."/>
            <person name="Sater A.K."/>
            <person name="Schmutz J."/>
            <person name="Terry A."/>
            <person name="Vize P.D."/>
            <person name="Warren W.C."/>
            <person name="Wells D."/>
            <person name="Wills A."/>
            <person name="Wilson R.K."/>
            <person name="Zimmerman L.B."/>
            <person name="Zorn A.M."/>
            <person name="Grainger R."/>
            <person name="Grammer T."/>
            <person name="Khokha M.K."/>
            <person name="Richardson P.M."/>
            <person name="Rokhsar D.S."/>
        </authorList>
    </citation>
    <scope>NUCLEOTIDE SEQUENCE [LARGE SCALE GENOMIC DNA]</scope>
    <source>
        <strain evidence="9">Nigerian</strain>
    </source>
</reference>
<feature type="region of interest" description="Disordered" evidence="7">
    <location>
        <begin position="111"/>
        <end position="139"/>
    </location>
</feature>
<comment type="subcellular location">
    <subcellularLocation>
        <location evidence="1">Nucleus speckle</location>
    </subcellularLocation>
</comment>
<evidence type="ECO:0000256" key="6">
    <source>
        <dbReference type="ARBA" id="ARBA00023242"/>
    </source>
</evidence>
<dbReference type="GO" id="GO:0005681">
    <property type="term" value="C:spliceosomal complex"/>
    <property type="evidence" value="ECO:0007669"/>
    <property type="project" value="InterPro"/>
</dbReference>
<dbReference type="Gene3D" id="3.10.20.90">
    <property type="entry name" value="Phosphatidylinositol 3-kinase Catalytic Subunit, Chain A, domain 1"/>
    <property type="match status" value="1"/>
</dbReference>
<dbReference type="AlphaFoldDB" id="A0A803JNV1"/>
<evidence type="ECO:0000256" key="4">
    <source>
        <dbReference type="ARBA" id="ARBA00022771"/>
    </source>
</evidence>
<feature type="region of interest" description="Disordered" evidence="7">
    <location>
        <begin position="170"/>
        <end position="205"/>
    </location>
</feature>
<keyword evidence="6" id="KW-0539">Nucleus</keyword>
<dbReference type="Pfam" id="PF00240">
    <property type="entry name" value="ubiquitin"/>
    <property type="match status" value="1"/>
</dbReference>
<evidence type="ECO:0000256" key="2">
    <source>
        <dbReference type="ARBA" id="ARBA00022473"/>
    </source>
</evidence>
<feature type="compositionally biased region" description="Acidic residues" evidence="7">
    <location>
        <begin position="170"/>
        <end position="181"/>
    </location>
</feature>
<name>A0A803JNV1_XENTR</name>
<proteinExistence type="predicted"/>
<dbReference type="Pfam" id="PF23406">
    <property type="entry name" value="ZNF380_CC"/>
    <property type="match status" value="1"/>
</dbReference>
<evidence type="ECO:0000256" key="5">
    <source>
        <dbReference type="ARBA" id="ARBA00022833"/>
    </source>
</evidence>
<feature type="compositionally biased region" description="Basic and acidic residues" evidence="7">
    <location>
        <begin position="112"/>
        <end position="128"/>
    </location>
</feature>
<keyword evidence="2" id="KW-0217">Developmental protein</keyword>
<evidence type="ECO:0000256" key="1">
    <source>
        <dbReference type="ARBA" id="ARBA00004324"/>
    </source>
</evidence>
<organism evidence="9">
    <name type="scientific">Xenopus tropicalis</name>
    <name type="common">Western clawed frog</name>
    <name type="synonym">Silurana tropicalis</name>
    <dbReference type="NCBI Taxonomy" id="8364"/>
    <lineage>
        <taxon>Eukaryota</taxon>
        <taxon>Metazoa</taxon>
        <taxon>Chordata</taxon>
        <taxon>Craniata</taxon>
        <taxon>Vertebrata</taxon>
        <taxon>Euteleostomi</taxon>
        <taxon>Amphibia</taxon>
        <taxon>Batrachia</taxon>
        <taxon>Anura</taxon>
        <taxon>Pipoidea</taxon>
        <taxon>Pipidae</taxon>
        <taxon>Xenopodinae</taxon>
        <taxon>Xenopus</taxon>
        <taxon>Silurana</taxon>
    </lineage>
</organism>
<dbReference type="GO" id="GO:0008270">
    <property type="term" value="F:zinc ion binding"/>
    <property type="evidence" value="ECO:0007669"/>
    <property type="project" value="UniProtKB-KW"/>
</dbReference>
<dbReference type="Xenbase" id="XB-GENE-5806791">
    <property type="gene designation" value="znf830"/>
</dbReference>
<dbReference type="Bgee" id="ENSXETG00000010494">
    <property type="expression patterns" value="Expressed in ovary and 15 other cell types or tissues"/>
</dbReference>
<evidence type="ECO:0000313" key="9">
    <source>
        <dbReference type="Ensembl" id="ENSXETP00000109636"/>
    </source>
</evidence>
<evidence type="ECO:0000256" key="7">
    <source>
        <dbReference type="SAM" id="MobiDB-lite"/>
    </source>
</evidence>
<dbReference type="CDD" id="cd01812">
    <property type="entry name" value="Ubl_BAG1"/>
    <property type="match status" value="1"/>
</dbReference>
<dbReference type="GeneTree" id="ENSGT00940000159043"/>
<dbReference type="InterPro" id="IPR040050">
    <property type="entry name" value="ZNF830-like"/>
</dbReference>
<evidence type="ECO:0000256" key="3">
    <source>
        <dbReference type="ARBA" id="ARBA00022723"/>
    </source>
</evidence>
<dbReference type="Ensembl" id="ENSXETT00000109877">
    <property type="protein sequence ID" value="ENSXETP00000109636"/>
    <property type="gene ID" value="ENSXETG00000010494"/>
</dbReference>
<dbReference type="SMART" id="SM00213">
    <property type="entry name" value="UBQ"/>
    <property type="match status" value="1"/>
</dbReference>
<reference evidence="9" key="2">
    <citation type="submission" date="2021-03" db="UniProtKB">
        <authorList>
            <consortium name="Ensembl"/>
        </authorList>
    </citation>
    <scope>IDENTIFICATION</scope>
</reference>
<dbReference type="InterPro" id="IPR029071">
    <property type="entry name" value="Ubiquitin-like_domsf"/>
</dbReference>
<dbReference type="PANTHER" id="PTHR13278">
    <property type="entry name" value="ZINC FINGER PROTEIN 830"/>
    <property type="match status" value="1"/>
</dbReference>
<accession>A0A803JNV1</accession>
<dbReference type="PROSITE" id="PS50053">
    <property type="entry name" value="UBIQUITIN_2"/>
    <property type="match status" value="1"/>
</dbReference>
<protein>
    <submittedName>
        <fullName evidence="9">Zinc finger protein 830</fullName>
    </submittedName>
</protein>
<sequence length="370" mass="41446">MSSSCGLTITLTHGTEKHTLQVVSPEENGEPILQDMALIVEQVTGVPLNSQKLICKGKSLKEMEQTLSVLGVKNGCRVMLIGKRKVAELKGSKANISSPSNKVQLHHIMKRKGSEPENQESKRIKGTEDQPTALKTKLPEGFFETEETSSAKHAAEKAPSLKLLAGDYEDDDEVEGEEYENVNEASTSLQKPAEIPLPPPTSSADRLPADFFESKMPLVSHSGSVLKADIQEKIVERKDNTAEALPEGFFDDPEADAKVRKVDAPKDQMDKEWEEFQKEIRQVNSVSDAIVAEEDEEGRLDRQIDEIDEQIECYRRVEHLRDLKDTLQDAKMEVLKSKSSKKWQEEIGSDDEETLPSLLYKNWRDKGAFL</sequence>
<dbReference type="GO" id="GO:0003676">
    <property type="term" value="F:nucleic acid binding"/>
    <property type="evidence" value="ECO:0007669"/>
    <property type="project" value="InterPro"/>
</dbReference>
<dbReference type="InterPro" id="IPR059039">
    <property type="entry name" value="ZNF380_CC"/>
</dbReference>
<keyword evidence="4" id="KW-0863">Zinc-finger</keyword>
<keyword evidence="3" id="KW-0479">Metal-binding</keyword>
<keyword evidence="5" id="KW-0862">Zinc</keyword>
<feature type="domain" description="Ubiquitin-like" evidence="8">
    <location>
        <begin position="7"/>
        <end position="87"/>
    </location>
</feature>
<gene>
    <name evidence="9" type="primary">znf830</name>
</gene>